<dbReference type="InterPro" id="IPR050176">
    <property type="entry name" value="LTTR"/>
</dbReference>
<reference evidence="7 8" key="1">
    <citation type="journal article" date="2012" name="PLoS ONE">
        <title>Evolution of Burkholderia pseudomallei in recurrent melioidosis.</title>
        <authorList>
            <person name="Hayden H.S."/>
            <person name="Lim R."/>
            <person name="Brittnacher M.J."/>
            <person name="Sims E.H."/>
            <person name="Ramage E.R."/>
            <person name="Fong C."/>
            <person name="Wu Z."/>
            <person name="Crist E."/>
            <person name="Chang J."/>
            <person name="Zhou Y."/>
            <person name="Radey M."/>
            <person name="Rohmer L."/>
            <person name="Haugen E."/>
            <person name="Gillett W."/>
            <person name="Wuthiekanun V."/>
            <person name="Peacock S.J."/>
            <person name="Kaul R."/>
            <person name="Miller S.I."/>
            <person name="Manoil C."/>
            <person name="Jacobs M.A."/>
        </authorList>
    </citation>
    <scope>NUCLEOTIDE SEQUENCE [LARGE SCALE GENOMIC DNA]</scope>
    <source>
        <strain evidence="7 8">1026b</strain>
    </source>
</reference>
<evidence type="ECO:0000313" key="7">
    <source>
        <dbReference type="EMBL" id="AFI68542.1"/>
    </source>
</evidence>
<evidence type="ECO:0000259" key="6">
    <source>
        <dbReference type="PROSITE" id="PS50931"/>
    </source>
</evidence>
<dbReference type="NCBIfam" id="TIGR03298">
    <property type="entry name" value="argP"/>
    <property type="match status" value="1"/>
</dbReference>
<keyword evidence="4" id="KW-0804">Transcription</keyword>
<protein>
    <submittedName>
        <fullName evidence="7">Chromosome replication initiation inhibitor protein</fullName>
    </submittedName>
</protein>
<comment type="similarity">
    <text evidence="1">Belongs to the LysR transcriptional regulatory family.</text>
</comment>
<dbReference type="NCBIfam" id="NF009888">
    <property type="entry name" value="PRK13348.1"/>
    <property type="match status" value="1"/>
</dbReference>
<dbReference type="InterPro" id="IPR036390">
    <property type="entry name" value="WH_DNA-bd_sf"/>
</dbReference>
<feature type="compositionally biased region" description="Low complexity" evidence="5">
    <location>
        <begin position="307"/>
        <end position="324"/>
    </location>
</feature>
<evidence type="ECO:0000256" key="5">
    <source>
        <dbReference type="SAM" id="MobiDB-lite"/>
    </source>
</evidence>
<name>A0A0H3HRK0_BURP2</name>
<evidence type="ECO:0000256" key="2">
    <source>
        <dbReference type="ARBA" id="ARBA00023015"/>
    </source>
</evidence>
<dbReference type="KEGG" id="bpz:BP1026B_II0264"/>
<keyword evidence="2" id="KW-0805">Transcription regulation</keyword>
<dbReference type="InterPro" id="IPR017685">
    <property type="entry name" value="ArgP"/>
</dbReference>
<dbReference type="GO" id="GO:0003677">
    <property type="term" value="F:DNA binding"/>
    <property type="evidence" value="ECO:0007669"/>
    <property type="project" value="UniProtKB-KW"/>
</dbReference>
<dbReference type="Pfam" id="PF03466">
    <property type="entry name" value="LysR_substrate"/>
    <property type="match status" value="1"/>
</dbReference>
<evidence type="ECO:0000256" key="3">
    <source>
        <dbReference type="ARBA" id="ARBA00023125"/>
    </source>
</evidence>
<dbReference type="InterPro" id="IPR000847">
    <property type="entry name" value="LysR_HTH_N"/>
</dbReference>
<dbReference type="SUPFAM" id="SSF53850">
    <property type="entry name" value="Periplasmic binding protein-like II"/>
    <property type="match status" value="1"/>
</dbReference>
<dbReference type="PANTHER" id="PTHR30579:SF2">
    <property type="entry name" value="HTH-TYPE TRANSCRIPTIONAL REGULATOR ARGP"/>
    <property type="match status" value="1"/>
</dbReference>
<dbReference type="EMBL" id="CP002834">
    <property type="protein sequence ID" value="AFI68542.1"/>
    <property type="molecule type" value="Genomic_DNA"/>
</dbReference>
<evidence type="ECO:0000256" key="1">
    <source>
        <dbReference type="ARBA" id="ARBA00009437"/>
    </source>
</evidence>
<proteinExistence type="inferred from homology"/>
<evidence type="ECO:0000256" key="4">
    <source>
        <dbReference type="ARBA" id="ARBA00023163"/>
    </source>
</evidence>
<dbReference type="InterPro" id="IPR036388">
    <property type="entry name" value="WH-like_DNA-bd_sf"/>
</dbReference>
<keyword evidence="3" id="KW-0238">DNA-binding</keyword>
<dbReference type="NCBIfam" id="NF002964">
    <property type="entry name" value="PRK03635.1"/>
    <property type="match status" value="1"/>
</dbReference>
<sequence>MCPAPCERQMTIDPKQAAALVAVADTGSFEQAAARLHVTASAVTQRVRALEASLGAPLLLRTRPCRPTAAGQRVLQHLRRMALLQVDLQAELEAERGSTIAVAIALNSDSLGSWFLPALTSVLAGERMLFELIVEDQDHTFALLESGMAIGCVTTQSKPMRGCFATPLGTMRYRLIAAEEFAARWFAQGLTRESAREAPVVAHGRRDTLQSSFLRDKLGLPDGAFPCHYVPGTHAHFAAVRHGLGYAMVPELLLGTTPLAEQRLVDLAPAHSTDVSLYWHAWTVQSPKMESLSSRVVEAAQQLLAPPPRGAAAAGGRAAAAPAPVKRANARNTR</sequence>
<dbReference type="SUPFAM" id="SSF46785">
    <property type="entry name" value="Winged helix' DNA-binding domain"/>
    <property type="match status" value="1"/>
</dbReference>
<dbReference type="PROSITE" id="PS50931">
    <property type="entry name" value="HTH_LYSR"/>
    <property type="match status" value="1"/>
</dbReference>
<dbReference type="PANTHER" id="PTHR30579">
    <property type="entry name" value="TRANSCRIPTIONAL REGULATOR"/>
    <property type="match status" value="1"/>
</dbReference>
<accession>A0A0H3HRK0</accession>
<dbReference type="Gene3D" id="1.10.10.10">
    <property type="entry name" value="Winged helix-like DNA-binding domain superfamily/Winged helix DNA-binding domain"/>
    <property type="match status" value="1"/>
</dbReference>
<feature type="region of interest" description="Disordered" evidence="5">
    <location>
        <begin position="307"/>
        <end position="334"/>
    </location>
</feature>
<dbReference type="GO" id="GO:0003700">
    <property type="term" value="F:DNA-binding transcription factor activity"/>
    <property type="evidence" value="ECO:0007669"/>
    <property type="project" value="InterPro"/>
</dbReference>
<organism evidence="7 8">
    <name type="scientific">Burkholderia pseudomallei (strain 1026b)</name>
    <dbReference type="NCBI Taxonomy" id="884204"/>
    <lineage>
        <taxon>Bacteria</taxon>
        <taxon>Pseudomonadati</taxon>
        <taxon>Pseudomonadota</taxon>
        <taxon>Betaproteobacteria</taxon>
        <taxon>Burkholderiales</taxon>
        <taxon>Burkholderiaceae</taxon>
        <taxon>Burkholderia</taxon>
        <taxon>pseudomallei group</taxon>
    </lineage>
</organism>
<dbReference type="InterPro" id="IPR005119">
    <property type="entry name" value="LysR_subst-bd"/>
</dbReference>
<feature type="domain" description="HTH lysR-type" evidence="6">
    <location>
        <begin position="12"/>
        <end position="68"/>
    </location>
</feature>
<dbReference type="AlphaFoldDB" id="A0A0H3HRK0"/>
<evidence type="ECO:0000313" key="8">
    <source>
        <dbReference type="Proteomes" id="UP000010087"/>
    </source>
</evidence>
<dbReference type="PATRIC" id="fig|884204.3.peg.4395"/>
<dbReference type="Pfam" id="PF00126">
    <property type="entry name" value="HTH_1"/>
    <property type="match status" value="1"/>
</dbReference>
<dbReference type="Gene3D" id="3.40.190.290">
    <property type="match status" value="1"/>
</dbReference>
<gene>
    <name evidence="7" type="ordered locus">BP1026B_II0264</name>
</gene>
<dbReference type="Proteomes" id="UP000010087">
    <property type="component" value="Chromosome 2"/>
</dbReference>